<comment type="function">
    <text evidence="6">Catalyzes the glycosylation of 4,4'-diaponeurosporenoate, i.e. the esterification of glucose at the C1'' position with the carboxyl group of 4,4'-diaponeurosporenic acid, to form glycosyl-4,4'-diaponeurosporenoate. This is a step in the biosynthesis of staphyloxanthin, an orange pigment present in most staphylococci strains.</text>
</comment>
<keyword evidence="12" id="KW-1185">Reference proteome</keyword>
<comment type="pathway">
    <text evidence="7">Carotenoid biosynthesis; staphyloxanthin biosynthesis; staphyloxanthin from farnesyl diphosphate: step 4/5.</text>
</comment>
<organism evidence="11 12">
    <name type="scientific">Gordonia bronchialis (strain ATCC 25592 / DSM 43247 / BCRC 13721 / JCM 3198 / KCTC 3076 / NBRC 16047 / NCTC 10667)</name>
    <name type="common">Rhodococcus bronchialis</name>
    <dbReference type="NCBI Taxonomy" id="526226"/>
    <lineage>
        <taxon>Bacteria</taxon>
        <taxon>Bacillati</taxon>
        <taxon>Actinomycetota</taxon>
        <taxon>Actinomycetes</taxon>
        <taxon>Mycobacteriales</taxon>
        <taxon>Gordoniaceae</taxon>
        <taxon>Gordonia</taxon>
    </lineage>
</organism>
<comment type="similarity">
    <text evidence="8">Belongs to the glycosyltransferase 2 family. CrtQ subfamily.</text>
</comment>
<evidence type="ECO:0000256" key="2">
    <source>
        <dbReference type="ARBA" id="ARBA00022475"/>
    </source>
</evidence>
<keyword evidence="4 11" id="KW-0808">Transferase</keyword>
<evidence type="ECO:0000313" key="12">
    <source>
        <dbReference type="Proteomes" id="UP000001219"/>
    </source>
</evidence>
<feature type="domain" description="Glycosyltransferase 2-like" evidence="10">
    <location>
        <begin position="2"/>
        <end position="131"/>
    </location>
</feature>
<dbReference type="Pfam" id="PF00535">
    <property type="entry name" value="Glycos_transf_2"/>
    <property type="match status" value="1"/>
</dbReference>
<dbReference type="InterPro" id="IPR029044">
    <property type="entry name" value="Nucleotide-diphossugar_trans"/>
</dbReference>
<gene>
    <name evidence="11" type="ordered locus">Gbro_0203</name>
</gene>
<keyword evidence="2" id="KW-1003">Cell membrane</keyword>
<dbReference type="Proteomes" id="UP000001219">
    <property type="component" value="Chromosome"/>
</dbReference>
<dbReference type="STRING" id="526226.Gbro_0203"/>
<evidence type="ECO:0000256" key="9">
    <source>
        <dbReference type="ARBA" id="ARBA00040345"/>
    </source>
</evidence>
<dbReference type="GO" id="GO:0016757">
    <property type="term" value="F:glycosyltransferase activity"/>
    <property type="evidence" value="ECO:0007669"/>
    <property type="project" value="UniProtKB-KW"/>
</dbReference>
<dbReference type="EMBL" id="CP001802">
    <property type="protein sequence ID" value="ACY19550.1"/>
    <property type="molecule type" value="Genomic_DNA"/>
</dbReference>
<evidence type="ECO:0000256" key="1">
    <source>
        <dbReference type="ARBA" id="ARBA00004236"/>
    </source>
</evidence>
<dbReference type="PANTHER" id="PTHR43646:SF2">
    <property type="entry name" value="GLYCOSYLTRANSFERASE 2-LIKE DOMAIN-CONTAINING PROTEIN"/>
    <property type="match status" value="1"/>
</dbReference>
<evidence type="ECO:0000256" key="7">
    <source>
        <dbReference type="ARBA" id="ARBA00037904"/>
    </source>
</evidence>
<keyword evidence="3" id="KW-0328">Glycosyltransferase</keyword>
<dbReference type="SUPFAM" id="SSF53448">
    <property type="entry name" value="Nucleotide-diphospho-sugar transferases"/>
    <property type="match status" value="1"/>
</dbReference>
<comment type="subcellular location">
    <subcellularLocation>
        <location evidence="1">Cell membrane</location>
    </subcellularLocation>
</comment>
<dbReference type="Gene3D" id="3.90.550.10">
    <property type="entry name" value="Spore Coat Polysaccharide Biosynthesis Protein SpsA, Chain A"/>
    <property type="match status" value="1"/>
</dbReference>
<proteinExistence type="inferred from homology"/>
<reference evidence="11 12" key="2">
    <citation type="journal article" date="2010" name="Stand. Genomic Sci.">
        <title>Complete genome sequence of Gordonia bronchialis type strain (3410).</title>
        <authorList>
            <person name="Ivanova N."/>
            <person name="Sikorski J."/>
            <person name="Jando M."/>
            <person name="Lapidus A."/>
            <person name="Nolan M."/>
            <person name="Lucas S."/>
            <person name="Del Rio T.G."/>
            <person name="Tice H."/>
            <person name="Copeland A."/>
            <person name="Cheng J.F."/>
            <person name="Chen F."/>
            <person name="Bruce D."/>
            <person name="Goodwin L."/>
            <person name="Pitluck S."/>
            <person name="Mavromatis K."/>
            <person name="Ovchinnikova G."/>
            <person name="Pati A."/>
            <person name="Chen A."/>
            <person name="Palaniappan K."/>
            <person name="Land M."/>
            <person name="Hauser L."/>
            <person name="Chang Y.J."/>
            <person name="Jeffries C.D."/>
            <person name="Chain P."/>
            <person name="Saunders E."/>
            <person name="Han C."/>
            <person name="Detter J.C."/>
            <person name="Brettin T."/>
            <person name="Rohde M."/>
            <person name="Goker M."/>
            <person name="Bristow J."/>
            <person name="Eisen J.A."/>
            <person name="Markowitz V."/>
            <person name="Hugenholtz P."/>
            <person name="Klenk H.P."/>
            <person name="Kyrpides N.C."/>
        </authorList>
    </citation>
    <scope>NUCLEOTIDE SEQUENCE [LARGE SCALE GENOMIC DNA]</scope>
    <source>
        <strain evidence="12">ATCC 25592 / DSM 43247 / BCRC 13721 / JCM 3198 / KCTC 3076 / NBRC 16047 / NCTC 10667</strain>
    </source>
</reference>
<dbReference type="eggNOG" id="COG1215">
    <property type="taxonomic scope" value="Bacteria"/>
</dbReference>
<evidence type="ECO:0000313" key="11">
    <source>
        <dbReference type="EMBL" id="ACY19550.1"/>
    </source>
</evidence>
<protein>
    <recommendedName>
        <fullName evidence="9">4,4'-diaponeurosporenoate glycosyltransferase</fullName>
    </recommendedName>
</protein>
<evidence type="ECO:0000256" key="8">
    <source>
        <dbReference type="ARBA" id="ARBA00038120"/>
    </source>
</evidence>
<dbReference type="RefSeq" id="WP_012832142.1">
    <property type="nucleotide sequence ID" value="NC_013441.1"/>
</dbReference>
<reference evidence="12" key="1">
    <citation type="submission" date="2009-10" db="EMBL/GenBank/DDBJ databases">
        <title>The complete chromosome of Gordonia bronchialis DSM 43247.</title>
        <authorList>
            <consortium name="US DOE Joint Genome Institute (JGI-PGF)"/>
            <person name="Lucas S."/>
            <person name="Copeland A."/>
            <person name="Lapidus A."/>
            <person name="Glavina del Rio T."/>
            <person name="Dalin E."/>
            <person name="Tice H."/>
            <person name="Bruce D."/>
            <person name="Goodwin L."/>
            <person name="Pitluck S."/>
            <person name="Kyrpides N."/>
            <person name="Mavromatis K."/>
            <person name="Ivanova N."/>
            <person name="Ovchinnikova G."/>
            <person name="Saunders E."/>
            <person name="Brettin T."/>
            <person name="Detter J.C."/>
            <person name="Han C."/>
            <person name="Larimer F."/>
            <person name="Land M."/>
            <person name="Hauser L."/>
            <person name="Markowitz V."/>
            <person name="Cheng J.-F."/>
            <person name="Hugenholtz P."/>
            <person name="Woyke T."/>
            <person name="Wu D."/>
            <person name="Jando M."/>
            <person name="Schneider S."/>
            <person name="Goeker M."/>
            <person name="Klenk H.-P."/>
            <person name="Eisen J.A."/>
        </authorList>
    </citation>
    <scope>NUCLEOTIDE SEQUENCE [LARGE SCALE GENOMIC DNA]</scope>
    <source>
        <strain evidence="12">ATCC 25592 / DSM 43247 / BCRC 13721 / JCM 3198 / KCTC 3076 / NBRC 16047 / NCTC 10667</strain>
    </source>
</reference>
<dbReference type="KEGG" id="gbr:Gbro_0203"/>
<dbReference type="CAZy" id="GT2">
    <property type="family name" value="Glycosyltransferase Family 2"/>
</dbReference>
<keyword evidence="5" id="KW-0472">Membrane</keyword>
<dbReference type="PANTHER" id="PTHR43646">
    <property type="entry name" value="GLYCOSYLTRANSFERASE"/>
    <property type="match status" value="1"/>
</dbReference>
<dbReference type="HOGENOM" id="CLU_025996_17_1_11"/>
<evidence type="ECO:0000256" key="6">
    <source>
        <dbReference type="ARBA" id="ARBA00037281"/>
    </source>
</evidence>
<evidence type="ECO:0000256" key="3">
    <source>
        <dbReference type="ARBA" id="ARBA00022676"/>
    </source>
</evidence>
<evidence type="ECO:0000259" key="10">
    <source>
        <dbReference type="Pfam" id="PF00535"/>
    </source>
</evidence>
<dbReference type="AlphaFoldDB" id="D0LBB9"/>
<sequence>MVVPVHNERRRLPACLTALDAAAAAVPQRVRVVVVLDACDDGSAELVGDHMSRVRIDAQNVGAARRAGFASLRELPDPAATWFATTDADSAVPSHWLRAHLAAADGGADAYVGTVTPTDFDEWPSGTAERYFAGYDDTPGHRHVHGANLGIRASVYTAVGGFAPLPAHEDVDLVSRLTDGSRSRYDGPVEICWDAGAPVRTSTRRTGRVAEGFWTHLRDLSGNRR</sequence>
<dbReference type="InterPro" id="IPR001173">
    <property type="entry name" value="Glyco_trans_2-like"/>
</dbReference>
<dbReference type="GO" id="GO:0005886">
    <property type="term" value="C:plasma membrane"/>
    <property type="evidence" value="ECO:0007669"/>
    <property type="project" value="UniProtKB-SubCell"/>
</dbReference>
<accession>D0LBB9</accession>
<name>D0LBB9_GORB4</name>
<evidence type="ECO:0000256" key="5">
    <source>
        <dbReference type="ARBA" id="ARBA00023136"/>
    </source>
</evidence>
<evidence type="ECO:0000256" key="4">
    <source>
        <dbReference type="ARBA" id="ARBA00022679"/>
    </source>
</evidence>